<dbReference type="Proteomes" id="UP000038055">
    <property type="component" value="Unassembled WGS sequence"/>
</dbReference>
<gene>
    <name evidence="1" type="ORF">CCYN2B_240002</name>
</gene>
<proteinExistence type="predicted"/>
<dbReference type="RefSeq" id="WP_041991688.1">
    <property type="nucleotide sequence ID" value="NZ_CDOD01000017.1"/>
</dbReference>
<protein>
    <submittedName>
        <fullName evidence="1">Uncharacterized protein</fullName>
    </submittedName>
</protein>
<organism evidence="1 2">
    <name type="scientific">Capnocytophaga cynodegmi</name>
    <dbReference type="NCBI Taxonomy" id="28189"/>
    <lineage>
        <taxon>Bacteria</taxon>
        <taxon>Pseudomonadati</taxon>
        <taxon>Bacteroidota</taxon>
        <taxon>Flavobacteriia</taxon>
        <taxon>Flavobacteriales</taxon>
        <taxon>Flavobacteriaceae</taxon>
        <taxon>Capnocytophaga</taxon>
    </lineage>
</organism>
<keyword evidence="2" id="KW-1185">Reference proteome</keyword>
<sequence>MKLKPIYTGYKNALFRQDEIIEKKAQQRLQVCATCSMKKIRAKISVCGLCGCPLSALTRQNDKICSKW</sequence>
<evidence type="ECO:0000313" key="1">
    <source>
        <dbReference type="EMBL" id="CEN34857.1"/>
    </source>
</evidence>
<reference evidence="2" key="1">
    <citation type="submission" date="2015-01" db="EMBL/GenBank/DDBJ databases">
        <authorList>
            <person name="MANFREDI Pablo"/>
        </authorList>
    </citation>
    <scope>NUCLEOTIDE SEQUENCE [LARGE SCALE GENOMIC DNA]</scope>
    <source>
        <strain evidence="2">Ccyn2B</strain>
    </source>
</reference>
<dbReference type="AlphaFoldDB" id="A0A0B7HA72"/>
<dbReference type="EMBL" id="CDOD01000017">
    <property type="protein sequence ID" value="CEN34857.1"/>
    <property type="molecule type" value="Genomic_DNA"/>
</dbReference>
<accession>A0A0B7HA72</accession>
<evidence type="ECO:0000313" key="2">
    <source>
        <dbReference type="Proteomes" id="UP000038055"/>
    </source>
</evidence>
<name>A0A0B7HA72_9FLAO</name>